<protein>
    <recommendedName>
        <fullName evidence="8">Glycosyltransferase family 92 protein</fullName>
        <ecNumber evidence="8">2.4.1.-</ecNumber>
    </recommendedName>
</protein>
<accession>A0A914PE05</accession>
<dbReference type="EC" id="2.4.1.-" evidence="8"/>
<dbReference type="PANTHER" id="PTHR21645:SF2">
    <property type="entry name" value="GLYCOSYLTRANSFERASE FAMILY 92 PROTEIN F59C6.8"/>
    <property type="match status" value="1"/>
</dbReference>
<keyword evidence="3 8" id="KW-0328">Glycosyltransferase</keyword>
<evidence type="ECO:0000256" key="7">
    <source>
        <dbReference type="ARBA" id="ARBA00023136"/>
    </source>
</evidence>
<keyword evidence="5" id="KW-0812">Transmembrane</keyword>
<evidence type="ECO:0000313" key="10">
    <source>
        <dbReference type="WBParaSite" id="PDA_v2.g16409.t1"/>
    </source>
</evidence>
<comment type="subcellular location">
    <subcellularLocation>
        <location evidence="1">Membrane</location>
        <topology evidence="1">Single-pass membrane protein</topology>
    </subcellularLocation>
</comment>
<evidence type="ECO:0000256" key="8">
    <source>
        <dbReference type="RuleBase" id="RU366017"/>
    </source>
</evidence>
<keyword evidence="7" id="KW-0472">Membrane</keyword>
<keyword evidence="4 8" id="KW-0808">Transferase</keyword>
<reference evidence="10" key="1">
    <citation type="submission" date="2022-11" db="UniProtKB">
        <authorList>
            <consortium name="WormBaseParasite"/>
        </authorList>
    </citation>
    <scope>IDENTIFICATION</scope>
</reference>
<dbReference type="PANTHER" id="PTHR21645">
    <property type="entry name" value="GLYCOSYLTRANSFERASE FAMILY 92 PROTEIN"/>
    <property type="match status" value="1"/>
</dbReference>
<evidence type="ECO:0000256" key="4">
    <source>
        <dbReference type="ARBA" id="ARBA00022679"/>
    </source>
</evidence>
<dbReference type="Proteomes" id="UP000887578">
    <property type="component" value="Unplaced"/>
</dbReference>
<evidence type="ECO:0000256" key="3">
    <source>
        <dbReference type="ARBA" id="ARBA00022676"/>
    </source>
</evidence>
<keyword evidence="6" id="KW-1133">Transmembrane helix</keyword>
<dbReference type="GO" id="GO:0016020">
    <property type="term" value="C:membrane"/>
    <property type="evidence" value="ECO:0007669"/>
    <property type="project" value="UniProtKB-SubCell"/>
</dbReference>
<sequence>MFQNCKYSPNSMIIILNTNKLVETQKLALHCFSKNARTTLFSKLQLRLTHKIPAKNCQWEVFVANCETVSNPTFFGLTDQESDDEKNVIEIKFDFPVFEKYPVAMCYTPLVYEARWQQIVFATEIYHHFGIDIQIQYINSGMKKVMDILKIYEKKNWLKIQEFVFYDFDKESVKKIGFHPSKELLGRNLLTSSADCVMRYRESSEFIISADIDDILFPKEKDYYAEFLIWTKKYPDAPGFIYPRIYGKIDTPNDFQNFSLSAVIESIKMSNKPFMGKPILRTDRAETPWIHWLGLSKNGDAVDLDQKDAIMAHVQISAEKVRAVKSYGSFGENENLNTFKSFNPISKNEIEAINENFIKSFENITNFVSNFVYADIIFGCFKDSEHWNQDYCYTQFRCKLPKNVTNFECETVRRNISVKTLNKNSVFYIPKNEYFWIKSKDNCKLFD</sequence>
<proteinExistence type="inferred from homology"/>
<name>A0A914PE05_9BILA</name>
<dbReference type="AlphaFoldDB" id="A0A914PE05"/>
<comment type="similarity">
    <text evidence="2 8">Belongs to the glycosyltransferase 92 family.</text>
</comment>
<evidence type="ECO:0000256" key="5">
    <source>
        <dbReference type="ARBA" id="ARBA00022692"/>
    </source>
</evidence>
<dbReference type="InterPro" id="IPR052012">
    <property type="entry name" value="GTase_92"/>
</dbReference>
<evidence type="ECO:0000256" key="6">
    <source>
        <dbReference type="ARBA" id="ARBA00022989"/>
    </source>
</evidence>
<evidence type="ECO:0000256" key="1">
    <source>
        <dbReference type="ARBA" id="ARBA00004167"/>
    </source>
</evidence>
<dbReference type="InterPro" id="IPR008166">
    <property type="entry name" value="Glyco_transf_92"/>
</dbReference>
<dbReference type="Pfam" id="PF01697">
    <property type="entry name" value="Glyco_transf_92"/>
    <property type="match status" value="1"/>
</dbReference>
<keyword evidence="9" id="KW-1185">Reference proteome</keyword>
<evidence type="ECO:0000256" key="2">
    <source>
        <dbReference type="ARBA" id="ARBA00007647"/>
    </source>
</evidence>
<evidence type="ECO:0000313" key="9">
    <source>
        <dbReference type="Proteomes" id="UP000887578"/>
    </source>
</evidence>
<dbReference type="WBParaSite" id="PDA_v2.g16409.t1">
    <property type="protein sequence ID" value="PDA_v2.g16409.t1"/>
    <property type="gene ID" value="PDA_v2.g16409"/>
</dbReference>
<organism evidence="9 10">
    <name type="scientific">Panagrolaimus davidi</name>
    <dbReference type="NCBI Taxonomy" id="227884"/>
    <lineage>
        <taxon>Eukaryota</taxon>
        <taxon>Metazoa</taxon>
        <taxon>Ecdysozoa</taxon>
        <taxon>Nematoda</taxon>
        <taxon>Chromadorea</taxon>
        <taxon>Rhabditida</taxon>
        <taxon>Tylenchina</taxon>
        <taxon>Panagrolaimomorpha</taxon>
        <taxon>Panagrolaimoidea</taxon>
        <taxon>Panagrolaimidae</taxon>
        <taxon>Panagrolaimus</taxon>
    </lineage>
</organism>
<dbReference type="GO" id="GO:0016757">
    <property type="term" value="F:glycosyltransferase activity"/>
    <property type="evidence" value="ECO:0007669"/>
    <property type="project" value="UniProtKB-UniRule"/>
</dbReference>